<dbReference type="Proteomes" id="UP000813444">
    <property type="component" value="Unassembled WGS sequence"/>
</dbReference>
<feature type="compositionally biased region" description="Polar residues" evidence="1">
    <location>
        <begin position="66"/>
        <end position="81"/>
    </location>
</feature>
<protein>
    <submittedName>
        <fullName evidence="2">Uncharacterized protein</fullName>
    </submittedName>
</protein>
<gene>
    <name evidence="2" type="ORF">B0I35DRAFT_411175</name>
</gene>
<reference evidence="2" key="1">
    <citation type="journal article" date="2021" name="Nat. Commun.">
        <title>Genetic determinants of endophytism in the Arabidopsis root mycobiome.</title>
        <authorList>
            <person name="Mesny F."/>
            <person name="Miyauchi S."/>
            <person name="Thiergart T."/>
            <person name="Pickel B."/>
            <person name="Atanasova L."/>
            <person name="Karlsson M."/>
            <person name="Huettel B."/>
            <person name="Barry K.W."/>
            <person name="Haridas S."/>
            <person name="Chen C."/>
            <person name="Bauer D."/>
            <person name="Andreopoulos W."/>
            <person name="Pangilinan J."/>
            <person name="LaButti K."/>
            <person name="Riley R."/>
            <person name="Lipzen A."/>
            <person name="Clum A."/>
            <person name="Drula E."/>
            <person name="Henrissat B."/>
            <person name="Kohler A."/>
            <person name="Grigoriev I.V."/>
            <person name="Martin F.M."/>
            <person name="Hacquard S."/>
        </authorList>
    </citation>
    <scope>NUCLEOTIDE SEQUENCE</scope>
    <source>
        <strain evidence="2">MPI-CAGE-CH-0235</strain>
    </source>
</reference>
<dbReference type="EMBL" id="JAGPNK010000010">
    <property type="protein sequence ID" value="KAH7312458.1"/>
    <property type="molecule type" value="Genomic_DNA"/>
</dbReference>
<feature type="region of interest" description="Disordered" evidence="1">
    <location>
        <begin position="66"/>
        <end position="85"/>
    </location>
</feature>
<evidence type="ECO:0000313" key="3">
    <source>
        <dbReference type="Proteomes" id="UP000813444"/>
    </source>
</evidence>
<sequence length="187" mass="21602">MEASQKATVVPIAQEAAAKQDPAIDRFEELCRPSHPTPPEIDISGRNEHLRTRILEGLQRVDDTGVENNDLQNMHGTSSNDGRLFASKSEPKATLGRQLHHLIDRRFVKERESLTRYSETNTSHFESHVQAARKMVKESRHDRRRLVADLEKVLTQKTESHSESRYRLQQIERHVVDKYGIEMRETV</sequence>
<dbReference type="AlphaFoldDB" id="A0A8K0SHM4"/>
<evidence type="ECO:0000256" key="1">
    <source>
        <dbReference type="SAM" id="MobiDB-lite"/>
    </source>
</evidence>
<organism evidence="2 3">
    <name type="scientific">Stachybotrys elegans</name>
    <dbReference type="NCBI Taxonomy" id="80388"/>
    <lineage>
        <taxon>Eukaryota</taxon>
        <taxon>Fungi</taxon>
        <taxon>Dikarya</taxon>
        <taxon>Ascomycota</taxon>
        <taxon>Pezizomycotina</taxon>
        <taxon>Sordariomycetes</taxon>
        <taxon>Hypocreomycetidae</taxon>
        <taxon>Hypocreales</taxon>
        <taxon>Stachybotryaceae</taxon>
        <taxon>Stachybotrys</taxon>
    </lineage>
</organism>
<accession>A0A8K0SHM4</accession>
<keyword evidence="3" id="KW-1185">Reference proteome</keyword>
<evidence type="ECO:0000313" key="2">
    <source>
        <dbReference type="EMBL" id="KAH7312458.1"/>
    </source>
</evidence>
<comment type="caution">
    <text evidence="2">The sequence shown here is derived from an EMBL/GenBank/DDBJ whole genome shotgun (WGS) entry which is preliminary data.</text>
</comment>
<name>A0A8K0SHM4_9HYPO</name>
<proteinExistence type="predicted"/>